<evidence type="ECO:0000313" key="2">
    <source>
        <dbReference type="Proteomes" id="UP001279553"/>
    </source>
</evidence>
<dbReference type="Proteomes" id="UP001279553">
    <property type="component" value="Unassembled WGS sequence"/>
</dbReference>
<reference evidence="1 2" key="1">
    <citation type="submission" date="2023-11" db="EMBL/GenBank/DDBJ databases">
        <title>MicrobeMod: A computational toolkit for identifying prokaryotic methylation and restriction-modification with nanopore sequencing.</title>
        <authorList>
            <person name="Crits-Christoph A."/>
            <person name="Kang S.C."/>
            <person name="Lee H."/>
            <person name="Ostrov N."/>
        </authorList>
    </citation>
    <scope>NUCLEOTIDE SEQUENCE [LARGE SCALE GENOMIC DNA]</scope>
    <source>
        <strain evidence="1 2">DSMZ 700</strain>
    </source>
</reference>
<gene>
    <name evidence="1" type="ORF">SIL87_11040</name>
</gene>
<accession>A0AAW9DTD3</accession>
<dbReference type="AlphaFoldDB" id="A0AAW9DTD3"/>
<comment type="caution">
    <text evidence="1">The sequence shown here is derived from an EMBL/GenBank/DDBJ whole genome shotgun (WGS) entry which is preliminary data.</text>
</comment>
<dbReference type="SUPFAM" id="SSF53383">
    <property type="entry name" value="PLP-dependent transferases"/>
    <property type="match status" value="1"/>
</dbReference>
<evidence type="ECO:0000313" key="1">
    <source>
        <dbReference type="EMBL" id="MDX5931302.1"/>
    </source>
</evidence>
<sequence>MLASAIRHCLPGDLEHFIEQDAAFWPLRTISYGFSDDIDRLVIDTGVPVRVVIPILDRSALVWARLAAEWLALVSHGVPAPLAGLAAARIAIQFASSESIALSGSWRWMIALQGDAPPAPAEIVAVWHTLRHSWANPVPDLAQHDCQTLINLWPLIGTAETIMETGGDVRLLRDPQSNLNGYGCSHRPRPWAITYASSTASSISERGYEAADRIRLRATAEMLISRNRHALSNEANQIRRSIARSLRLPAGSAVVLAASGTDCELLALAIAHLSTADCPLTTILLAPEETGSGVPMAAVGKHFAIDTANGHDVIKEAPIAGFRDDTALVSIPLRDEKAEVRPRLDIQADILEAIESALHRGRKVILHVLDLSKTGLLAPTMSFLRDICGRYAGHIEIIVDACQMRMAPERLQAYLALGAIVQITGSKFLTGPPFAGAALLPPAIAKRLSTGRLPAGLNAYSSRGDWPASAFAAQNLPSGANYGLILRWSAALAELRAFAKVSNRRKALTIARFKATIEGIIQGHRIFILQPSPVLERESEGWDTARTVFSFAVRRKPDSNECLDPSEMRRLYHWLNADCSEAFEDPSERTLAARICHIGQPVSLPNSYGGKTGWLRVSAGARLFSGEPSHHHLRFERRMDRELSDLRIIFDKIILLRNKWSSLSALDPRPSYR</sequence>
<proteinExistence type="predicted"/>
<protein>
    <submittedName>
        <fullName evidence="1">Uncharacterized protein</fullName>
    </submittedName>
</protein>
<dbReference type="InterPro" id="IPR015424">
    <property type="entry name" value="PyrdxlP-dep_Trfase"/>
</dbReference>
<dbReference type="RefSeq" id="WP_319614225.1">
    <property type="nucleotide sequence ID" value="NZ_JAWXYB010000018.1"/>
</dbReference>
<keyword evidence="2" id="KW-1185">Reference proteome</keyword>
<organism evidence="1 2">
    <name type="scientific">Acidiphilium acidophilum</name>
    <name type="common">Thiobacillus acidophilus</name>
    <dbReference type="NCBI Taxonomy" id="76588"/>
    <lineage>
        <taxon>Bacteria</taxon>
        <taxon>Pseudomonadati</taxon>
        <taxon>Pseudomonadota</taxon>
        <taxon>Alphaproteobacteria</taxon>
        <taxon>Acetobacterales</taxon>
        <taxon>Acidocellaceae</taxon>
        <taxon>Acidiphilium</taxon>
    </lineage>
</organism>
<dbReference type="EMBL" id="JAWXYB010000018">
    <property type="protein sequence ID" value="MDX5931302.1"/>
    <property type="molecule type" value="Genomic_DNA"/>
</dbReference>
<name>A0AAW9DTD3_ACIAO</name>